<proteinExistence type="predicted"/>
<name>A0A158CJM5_9BURK</name>
<dbReference type="Gene3D" id="3.40.50.720">
    <property type="entry name" value="NAD(P)-binding Rossmann-like Domain"/>
    <property type="match status" value="1"/>
</dbReference>
<dbReference type="GO" id="GO:0009423">
    <property type="term" value="P:chorismate biosynthetic process"/>
    <property type="evidence" value="ECO:0007669"/>
    <property type="project" value="TreeGrafter"/>
</dbReference>
<evidence type="ECO:0000256" key="3">
    <source>
        <dbReference type="ARBA" id="ARBA00023141"/>
    </source>
</evidence>
<dbReference type="SUPFAM" id="SSF53223">
    <property type="entry name" value="Aminoacid dehydrogenase-like, N-terminal domain"/>
    <property type="match status" value="1"/>
</dbReference>
<dbReference type="GO" id="GO:0005829">
    <property type="term" value="C:cytosol"/>
    <property type="evidence" value="ECO:0007669"/>
    <property type="project" value="TreeGrafter"/>
</dbReference>
<dbReference type="GO" id="GO:0004764">
    <property type="term" value="F:shikimate 3-dehydrogenase (NADP+) activity"/>
    <property type="evidence" value="ECO:0007669"/>
    <property type="project" value="InterPro"/>
</dbReference>
<dbReference type="AlphaFoldDB" id="A0A158CJM5"/>
<dbReference type="CDD" id="cd01065">
    <property type="entry name" value="NAD_bind_Shikimate_DH"/>
    <property type="match status" value="1"/>
</dbReference>
<dbReference type="Proteomes" id="UP000054624">
    <property type="component" value="Unassembled WGS sequence"/>
</dbReference>
<dbReference type="SUPFAM" id="SSF51735">
    <property type="entry name" value="NAD(P)-binding Rossmann-fold domains"/>
    <property type="match status" value="1"/>
</dbReference>
<keyword evidence="3" id="KW-0028">Amino-acid biosynthesis</keyword>
<dbReference type="InterPro" id="IPR000594">
    <property type="entry name" value="ThiF_NAD_FAD-bd"/>
</dbReference>
<dbReference type="Gene3D" id="3.40.50.10860">
    <property type="entry name" value="Leucine Dehydrogenase, chain A, domain 1"/>
    <property type="match status" value="1"/>
</dbReference>
<sequence length="287" mass="30566">MITGNSAIVAHIGFPTHSFKAPMIYNPYFERAGIDAVVVPMGCRPEPFPAFLQSVFTLENIRGALITMPHKITTAGLLDEVSPAVKISGSCNAVRCAKDGSLVGDMFDGEGFVRGVRRKGCQLEGARALVVGAGGVGSAIAASLAAAGVASLGLFDARPEAAQGLRDRLATHYPRPVLSTGSNDPAGYDLLVNATPMGMNEGDPLPVDVTRVSPETFVGEVVMKTEMTAFLKAVQARGCRFQVGSDMLFEQIPAYLEFFRLSDDDARRSALARNAEILIHLLITIRQ</sequence>
<comment type="pathway">
    <text evidence="1">Metabolic intermediate biosynthesis; chorismate biosynthesis; chorismate from D-erythrose 4-phosphate and phosphoenolpyruvate: step 4/7.</text>
</comment>
<dbReference type="InterPro" id="IPR046346">
    <property type="entry name" value="Aminoacid_DH-like_N_sf"/>
</dbReference>
<keyword evidence="7" id="KW-1185">Reference proteome</keyword>
<evidence type="ECO:0000259" key="5">
    <source>
        <dbReference type="Pfam" id="PF08501"/>
    </source>
</evidence>
<dbReference type="GO" id="GO:0009073">
    <property type="term" value="P:aromatic amino acid family biosynthetic process"/>
    <property type="evidence" value="ECO:0007669"/>
    <property type="project" value="UniProtKB-KW"/>
</dbReference>
<feature type="domain" description="THIF-type NAD/FAD binding fold" evidence="4">
    <location>
        <begin position="122"/>
        <end position="156"/>
    </location>
</feature>
<evidence type="ECO:0000256" key="1">
    <source>
        <dbReference type="ARBA" id="ARBA00004871"/>
    </source>
</evidence>
<evidence type="ECO:0000313" key="6">
    <source>
        <dbReference type="EMBL" id="SAK82535.1"/>
    </source>
</evidence>
<keyword evidence="3" id="KW-0057">Aromatic amino acid biosynthesis</keyword>
<dbReference type="PANTHER" id="PTHR21089">
    <property type="entry name" value="SHIKIMATE DEHYDROGENASE"/>
    <property type="match status" value="1"/>
</dbReference>
<dbReference type="EMBL" id="FCOI02000024">
    <property type="protein sequence ID" value="SAK82535.1"/>
    <property type="molecule type" value="Genomic_DNA"/>
</dbReference>
<feature type="domain" description="Shikimate dehydrogenase substrate binding N-terminal" evidence="5">
    <location>
        <begin position="12"/>
        <end position="94"/>
    </location>
</feature>
<gene>
    <name evidence="6" type="ORF">AWB76_05646</name>
</gene>
<reference evidence="7" key="1">
    <citation type="submission" date="2016-01" db="EMBL/GenBank/DDBJ databases">
        <authorList>
            <person name="Peeters Charlotte."/>
        </authorList>
    </citation>
    <scope>NUCLEOTIDE SEQUENCE [LARGE SCALE GENOMIC DNA]</scope>
</reference>
<evidence type="ECO:0000313" key="7">
    <source>
        <dbReference type="Proteomes" id="UP000054624"/>
    </source>
</evidence>
<dbReference type="PANTHER" id="PTHR21089:SF1">
    <property type="entry name" value="BIFUNCTIONAL 3-DEHYDROQUINATE DEHYDRATASE_SHIKIMATE DEHYDROGENASE, CHLOROPLASTIC"/>
    <property type="match status" value="1"/>
</dbReference>
<accession>A0A158CJM5</accession>
<dbReference type="STRING" id="1777137.AWB76_05646"/>
<evidence type="ECO:0000259" key="4">
    <source>
        <dbReference type="Pfam" id="PF00899"/>
    </source>
</evidence>
<dbReference type="InterPro" id="IPR036291">
    <property type="entry name" value="NAD(P)-bd_dom_sf"/>
</dbReference>
<dbReference type="InterPro" id="IPR013708">
    <property type="entry name" value="Shikimate_DH-bd_N"/>
</dbReference>
<keyword evidence="2" id="KW-0560">Oxidoreductase</keyword>
<dbReference type="GO" id="GO:0050661">
    <property type="term" value="F:NADP binding"/>
    <property type="evidence" value="ECO:0007669"/>
    <property type="project" value="TreeGrafter"/>
</dbReference>
<evidence type="ECO:0000256" key="2">
    <source>
        <dbReference type="ARBA" id="ARBA00023002"/>
    </source>
</evidence>
<organism evidence="6 7">
    <name type="scientific">Caballeronia temeraria</name>
    <dbReference type="NCBI Taxonomy" id="1777137"/>
    <lineage>
        <taxon>Bacteria</taxon>
        <taxon>Pseudomonadati</taxon>
        <taxon>Pseudomonadota</taxon>
        <taxon>Betaproteobacteria</taxon>
        <taxon>Burkholderiales</taxon>
        <taxon>Burkholderiaceae</taxon>
        <taxon>Caballeronia</taxon>
    </lineage>
</organism>
<dbReference type="GO" id="GO:0019632">
    <property type="term" value="P:shikimate metabolic process"/>
    <property type="evidence" value="ECO:0007669"/>
    <property type="project" value="TreeGrafter"/>
</dbReference>
<dbReference type="Pfam" id="PF08501">
    <property type="entry name" value="Shikimate_dh_N"/>
    <property type="match status" value="1"/>
</dbReference>
<dbReference type="Pfam" id="PF00899">
    <property type="entry name" value="ThiF"/>
    <property type="match status" value="1"/>
</dbReference>
<dbReference type="InterPro" id="IPR022893">
    <property type="entry name" value="Shikimate_DH_fam"/>
</dbReference>
<protein>
    <submittedName>
        <fullName evidence="6">Shikimate 5-dehydrogenase</fullName>
    </submittedName>
</protein>